<proteinExistence type="predicted"/>
<reference evidence="2 3" key="1">
    <citation type="journal article" date="2020" name="IScience">
        <title>Genome Sequencing of the Endangered Kingdonia uniflora (Circaeasteraceae, Ranunculales) Reveals Potential Mechanisms of Evolutionary Specialization.</title>
        <authorList>
            <person name="Sun Y."/>
            <person name="Deng T."/>
            <person name="Zhang A."/>
            <person name="Moore M.J."/>
            <person name="Landis J.B."/>
            <person name="Lin N."/>
            <person name="Zhang H."/>
            <person name="Zhang X."/>
            <person name="Huang J."/>
            <person name="Zhang X."/>
            <person name="Sun H."/>
            <person name="Wang H."/>
        </authorList>
    </citation>
    <scope>NUCLEOTIDE SEQUENCE [LARGE SCALE GENOMIC DNA]</scope>
    <source>
        <strain evidence="2">TB1705</strain>
        <tissue evidence="2">Leaf</tissue>
    </source>
</reference>
<keyword evidence="1" id="KW-1133">Transmembrane helix</keyword>
<comment type="caution">
    <text evidence="2">The sequence shown here is derived from an EMBL/GenBank/DDBJ whole genome shotgun (WGS) entry which is preliminary data.</text>
</comment>
<evidence type="ECO:0000313" key="2">
    <source>
        <dbReference type="EMBL" id="KAF6175705.1"/>
    </source>
</evidence>
<keyword evidence="3" id="KW-1185">Reference proteome</keyword>
<evidence type="ECO:0000256" key="1">
    <source>
        <dbReference type="SAM" id="Phobius"/>
    </source>
</evidence>
<dbReference type="Proteomes" id="UP000541444">
    <property type="component" value="Unassembled WGS sequence"/>
</dbReference>
<gene>
    <name evidence="2" type="ORF">GIB67_022707</name>
</gene>
<dbReference type="EMBL" id="JACGCM010000155">
    <property type="protein sequence ID" value="KAF6175705.1"/>
    <property type="molecule type" value="Genomic_DNA"/>
</dbReference>
<feature type="transmembrane region" description="Helical" evidence="1">
    <location>
        <begin position="38"/>
        <end position="56"/>
    </location>
</feature>
<keyword evidence="1" id="KW-0812">Transmembrane</keyword>
<sequence>MNCLIFFPPNSQTTMATIQENKKPKHTLKTLKALGHNWVLIVFFCWVLLILSDFILETLELWIGFGDKCDNGICEVGKGRKFQFAIYHHRFLHTVWYQICTIKRIKLEVQSSNKNS</sequence>
<protein>
    <submittedName>
        <fullName evidence="2">Uncharacterized protein</fullName>
    </submittedName>
</protein>
<name>A0A7J7P8D4_9MAGN</name>
<keyword evidence="1" id="KW-0472">Membrane</keyword>
<organism evidence="2 3">
    <name type="scientific">Kingdonia uniflora</name>
    <dbReference type="NCBI Taxonomy" id="39325"/>
    <lineage>
        <taxon>Eukaryota</taxon>
        <taxon>Viridiplantae</taxon>
        <taxon>Streptophyta</taxon>
        <taxon>Embryophyta</taxon>
        <taxon>Tracheophyta</taxon>
        <taxon>Spermatophyta</taxon>
        <taxon>Magnoliopsida</taxon>
        <taxon>Ranunculales</taxon>
        <taxon>Circaeasteraceae</taxon>
        <taxon>Kingdonia</taxon>
    </lineage>
</organism>
<accession>A0A7J7P8D4</accession>
<evidence type="ECO:0000313" key="3">
    <source>
        <dbReference type="Proteomes" id="UP000541444"/>
    </source>
</evidence>
<dbReference type="AlphaFoldDB" id="A0A7J7P8D4"/>